<dbReference type="OrthoDB" id="9802510at2"/>
<organism evidence="4 5">
    <name type="scientific">Roseateles aquatilis</name>
    <dbReference type="NCBI Taxonomy" id="431061"/>
    <lineage>
        <taxon>Bacteria</taxon>
        <taxon>Pseudomonadati</taxon>
        <taxon>Pseudomonadota</taxon>
        <taxon>Betaproteobacteria</taxon>
        <taxon>Burkholderiales</taxon>
        <taxon>Sphaerotilaceae</taxon>
        <taxon>Roseateles</taxon>
    </lineage>
</organism>
<comment type="caution">
    <text evidence="4">The sequence shown here is derived from an EMBL/GenBank/DDBJ whole genome shotgun (WGS) entry which is preliminary data.</text>
</comment>
<evidence type="ECO:0000313" key="4">
    <source>
        <dbReference type="EMBL" id="OWQ84367.1"/>
    </source>
</evidence>
<sequence length="196" mass="21524">MSEREAHHPIDPQFLTRWSPRAFTGEPLDSPTLHSFLEAARWAPSGYNAQPWRFVYALAGTPAWTPLFETLSSTNQSWAHRASALVLVVSQQRWLPPGKSVLEPNHTHAFDSGAAWAFLALQASIAGWHAHSIGGFDRERARAALAIPEDYSPQVVIALGRRGDPSVLPDALKAREQPNSRLPLSALAAEGSFPFD</sequence>
<dbReference type="InterPro" id="IPR000415">
    <property type="entry name" value="Nitroreductase-like"/>
</dbReference>
<protein>
    <submittedName>
        <fullName evidence="4">Nitroreductase family protein</fullName>
    </submittedName>
</protein>
<evidence type="ECO:0000256" key="1">
    <source>
        <dbReference type="ARBA" id="ARBA00007118"/>
    </source>
</evidence>
<dbReference type="AlphaFoldDB" id="A0A246IWE7"/>
<dbReference type="EMBL" id="NIOF01000016">
    <property type="protein sequence ID" value="OWQ84367.1"/>
    <property type="molecule type" value="Genomic_DNA"/>
</dbReference>
<evidence type="ECO:0000259" key="3">
    <source>
        <dbReference type="Pfam" id="PF00881"/>
    </source>
</evidence>
<dbReference type="PANTHER" id="PTHR43673:SF10">
    <property type="entry name" value="NADH DEHYDROGENASE_NAD(P)H NITROREDUCTASE XCC3605-RELATED"/>
    <property type="match status" value="1"/>
</dbReference>
<feature type="domain" description="Nitroreductase" evidence="3">
    <location>
        <begin position="16"/>
        <end position="161"/>
    </location>
</feature>
<dbReference type="Proteomes" id="UP000197468">
    <property type="component" value="Unassembled WGS sequence"/>
</dbReference>
<evidence type="ECO:0000256" key="2">
    <source>
        <dbReference type="ARBA" id="ARBA00023002"/>
    </source>
</evidence>
<reference evidence="4 5" key="1">
    <citation type="journal article" date="2008" name="Int. J. Syst. Evol. Microbiol.">
        <title>Description of Roseateles aquatilis sp. nov. and Roseateles terrae sp. nov., in the class Betaproteobacteria, and emended description of the genus Roseateles.</title>
        <authorList>
            <person name="Gomila M."/>
            <person name="Bowien B."/>
            <person name="Falsen E."/>
            <person name="Moore E.R."/>
            <person name="Lalucat J."/>
        </authorList>
    </citation>
    <scope>NUCLEOTIDE SEQUENCE [LARGE SCALE GENOMIC DNA]</scope>
    <source>
        <strain evidence="4 5">CCUG 48205</strain>
    </source>
</reference>
<dbReference type="CDD" id="cd02138">
    <property type="entry name" value="TdsD-like"/>
    <property type="match status" value="1"/>
</dbReference>
<proteinExistence type="inferred from homology"/>
<dbReference type="SUPFAM" id="SSF55469">
    <property type="entry name" value="FMN-dependent nitroreductase-like"/>
    <property type="match status" value="1"/>
</dbReference>
<keyword evidence="2" id="KW-0560">Oxidoreductase</keyword>
<name>A0A246IWE7_9BURK</name>
<dbReference type="InterPro" id="IPR029479">
    <property type="entry name" value="Nitroreductase"/>
</dbReference>
<dbReference type="PANTHER" id="PTHR43673">
    <property type="entry name" value="NAD(P)H NITROREDUCTASE YDGI-RELATED"/>
    <property type="match status" value="1"/>
</dbReference>
<dbReference type="GO" id="GO:0016491">
    <property type="term" value="F:oxidoreductase activity"/>
    <property type="evidence" value="ECO:0007669"/>
    <property type="project" value="UniProtKB-KW"/>
</dbReference>
<dbReference type="Pfam" id="PF00881">
    <property type="entry name" value="Nitroreductase"/>
    <property type="match status" value="1"/>
</dbReference>
<gene>
    <name evidence="4" type="ORF">CDN99_24030</name>
</gene>
<keyword evidence="5" id="KW-1185">Reference proteome</keyword>
<accession>A0A246IWE7</accession>
<dbReference type="Gene3D" id="3.40.109.10">
    <property type="entry name" value="NADH Oxidase"/>
    <property type="match status" value="1"/>
</dbReference>
<evidence type="ECO:0000313" key="5">
    <source>
        <dbReference type="Proteomes" id="UP000197468"/>
    </source>
</evidence>
<comment type="similarity">
    <text evidence="1">Belongs to the nitroreductase family.</text>
</comment>
<dbReference type="RefSeq" id="WP_088387578.1">
    <property type="nucleotide sequence ID" value="NZ_NIOF01000016.1"/>
</dbReference>